<evidence type="ECO:0000313" key="1">
    <source>
        <dbReference type="EMBL" id="CAG7721173.1"/>
    </source>
</evidence>
<name>A0A8J2NUB5_9HEXA</name>
<proteinExistence type="predicted"/>
<gene>
    <name evidence="1" type="ORF">AFUS01_LOCUS10408</name>
</gene>
<sequence>MLTIRHFGSNPIQDREDLEEQVTRLSSTVQISNVPRQDDRLSKLESSVSCMKGSFRELKEKCKLLETKSKLHELLGKGNVNVNSQSAEEVLEETDF</sequence>
<dbReference type="EMBL" id="CAJVCH010077171">
    <property type="protein sequence ID" value="CAG7721173.1"/>
    <property type="molecule type" value="Genomic_DNA"/>
</dbReference>
<dbReference type="AlphaFoldDB" id="A0A8J2NUB5"/>
<keyword evidence="2" id="KW-1185">Reference proteome</keyword>
<reference evidence="1" key="1">
    <citation type="submission" date="2021-06" db="EMBL/GenBank/DDBJ databases">
        <authorList>
            <person name="Hodson N. C."/>
            <person name="Mongue J. A."/>
            <person name="Jaron S. K."/>
        </authorList>
    </citation>
    <scope>NUCLEOTIDE SEQUENCE</scope>
</reference>
<protein>
    <submittedName>
        <fullName evidence="1">Uncharacterized protein</fullName>
    </submittedName>
</protein>
<comment type="caution">
    <text evidence="1">The sequence shown here is derived from an EMBL/GenBank/DDBJ whole genome shotgun (WGS) entry which is preliminary data.</text>
</comment>
<evidence type="ECO:0000313" key="2">
    <source>
        <dbReference type="Proteomes" id="UP000708208"/>
    </source>
</evidence>
<organism evidence="1 2">
    <name type="scientific">Allacma fusca</name>
    <dbReference type="NCBI Taxonomy" id="39272"/>
    <lineage>
        <taxon>Eukaryota</taxon>
        <taxon>Metazoa</taxon>
        <taxon>Ecdysozoa</taxon>
        <taxon>Arthropoda</taxon>
        <taxon>Hexapoda</taxon>
        <taxon>Collembola</taxon>
        <taxon>Symphypleona</taxon>
        <taxon>Sminthuridae</taxon>
        <taxon>Allacma</taxon>
    </lineage>
</organism>
<dbReference type="Proteomes" id="UP000708208">
    <property type="component" value="Unassembled WGS sequence"/>
</dbReference>
<accession>A0A8J2NUB5</accession>